<dbReference type="STRING" id="3218.A0A2K1IAW0"/>
<reference evidence="14 16" key="2">
    <citation type="journal article" date="2018" name="Plant J.">
        <title>The Physcomitrella patens chromosome-scale assembly reveals moss genome structure and evolution.</title>
        <authorList>
            <person name="Lang D."/>
            <person name="Ullrich K.K."/>
            <person name="Murat F."/>
            <person name="Fuchs J."/>
            <person name="Jenkins J."/>
            <person name="Haas F.B."/>
            <person name="Piednoel M."/>
            <person name="Gundlach H."/>
            <person name="Van Bel M."/>
            <person name="Meyberg R."/>
            <person name="Vives C."/>
            <person name="Morata J."/>
            <person name="Symeonidi A."/>
            <person name="Hiss M."/>
            <person name="Muchero W."/>
            <person name="Kamisugi Y."/>
            <person name="Saleh O."/>
            <person name="Blanc G."/>
            <person name="Decker E.L."/>
            <person name="van Gessel N."/>
            <person name="Grimwood J."/>
            <person name="Hayes R.D."/>
            <person name="Graham S.W."/>
            <person name="Gunter L.E."/>
            <person name="McDaniel S.F."/>
            <person name="Hoernstein S.N.W."/>
            <person name="Larsson A."/>
            <person name="Li F.W."/>
            <person name="Perroud P.F."/>
            <person name="Phillips J."/>
            <person name="Ranjan P."/>
            <person name="Rokshar D.S."/>
            <person name="Rothfels C.J."/>
            <person name="Schneider L."/>
            <person name="Shu S."/>
            <person name="Stevenson D.W."/>
            <person name="Thummler F."/>
            <person name="Tillich M."/>
            <person name="Villarreal Aguilar J.C."/>
            <person name="Widiez T."/>
            <person name="Wong G.K."/>
            <person name="Wymore A."/>
            <person name="Zhang Y."/>
            <person name="Zimmer A.D."/>
            <person name="Quatrano R.S."/>
            <person name="Mayer K.F.X."/>
            <person name="Goodstein D."/>
            <person name="Casacuberta J.M."/>
            <person name="Vandepoele K."/>
            <person name="Reski R."/>
            <person name="Cuming A.C."/>
            <person name="Tuskan G.A."/>
            <person name="Maumus F."/>
            <person name="Salse J."/>
            <person name="Schmutz J."/>
            <person name="Rensing S.A."/>
        </authorList>
    </citation>
    <scope>NUCLEOTIDE SEQUENCE [LARGE SCALE GENOMIC DNA]</scope>
    <source>
        <strain evidence="15 16">cv. Gransden 2004</strain>
    </source>
</reference>
<feature type="compositionally biased region" description="Low complexity" evidence="11">
    <location>
        <begin position="210"/>
        <end position="224"/>
    </location>
</feature>
<evidence type="ECO:0000256" key="11">
    <source>
        <dbReference type="SAM" id="MobiDB-lite"/>
    </source>
</evidence>
<comment type="subcellular location">
    <subcellularLocation>
        <location evidence="2">Mitochondrion outer membrane</location>
        <topology evidence="2">Single-pass membrane protein</topology>
    </subcellularLocation>
</comment>
<dbReference type="SUPFAM" id="SSF48452">
    <property type="entry name" value="TPR-like"/>
    <property type="match status" value="1"/>
</dbReference>
<dbReference type="GeneID" id="112278216"/>
<keyword evidence="7" id="KW-0653">Protein transport</keyword>
<reference evidence="15" key="3">
    <citation type="submission" date="2020-12" db="UniProtKB">
        <authorList>
            <consortium name="EnsemblPlants"/>
        </authorList>
    </citation>
    <scope>IDENTIFICATION</scope>
</reference>
<dbReference type="PaxDb" id="3218-PP1S276_23V6.2"/>
<dbReference type="PANTHER" id="PTHR32409:SF3">
    <property type="entry name" value="MITOCHONDRIAL IMPORT RECEPTOR SUBUNIT TOM20-1-RELATED"/>
    <property type="match status" value="1"/>
</dbReference>
<dbReference type="Pfam" id="PF06552">
    <property type="entry name" value="TOM20_plant"/>
    <property type="match status" value="1"/>
</dbReference>
<dbReference type="RefSeq" id="XP_024367148.1">
    <property type="nucleotide sequence ID" value="XM_024511380.2"/>
</dbReference>
<dbReference type="PANTHER" id="PTHR32409">
    <property type="entry name" value="MITOCHONDRIAL IMPORT RECEPTOR SUBUNIT TOM20-1-RELATED"/>
    <property type="match status" value="1"/>
</dbReference>
<keyword evidence="16" id="KW-1185">Reference proteome</keyword>
<comment type="similarity">
    <text evidence="3">Belongs to the Tom20 family.</text>
</comment>
<dbReference type="Gramene" id="Pp3c27_5800V3.1">
    <property type="protein sequence ID" value="Pp3c27_5800V3.1"/>
    <property type="gene ID" value="Pp3c27_5800"/>
</dbReference>
<keyword evidence="5 12" id="KW-0812">Transmembrane</keyword>
<feature type="signal peptide" evidence="13">
    <location>
        <begin position="1"/>
        <end position="15"/>
    </location>
</feature>
<evidence type="ECO:0000256" key="12">
    <source>
        <dbReference type="SAM" id="Phobius"/>
    </source>
</evidence>
<dbReference type="InterPro" id="IPR011990">
    <property type="entry name" value="TPR-like_helical_dom_sf"/>
</dbReference>
<keyword evidence="13" id="KW-0732">Signal</keyword>
<name>A0A2K1IAW0_PHYPA</name>
<feature type="chain" id="PRO_5044576210" description="Mitochondrial import receptor subunit TOM20" evidence="13">
    <location>
        <begin position="16"/>
        <end position="269"/>
    </location>
</feature>
<dbReference type="InterPro" id="IPR010547">
    <property type="entry name" value="TOM20_imprt_rcpt"/>
</dbReference>
<dbReference type="AlphaFoldDB" id="A0A2K1IAW0"/>
<dbReference type="OrthoDB" id="1056333at2759"/>
<dbReference type="Gene3D" id="1.25.40.10">
    <property type="entry name" value="Tetratricopeptide repeat domain"/>
    <property type="match status" value="1"/>
</dbReference>
<evidence type="ECO:0000256" key="2">
    <source>
        <dbReference type="ARBA" id="ARBA00004572"/>
    </source>
</evidence>
<sequence length="269" mass="30300">MWRLLLCLFAKRVLARTSFGEVIISLLQLRSQSGILHWIPGKVSRRTHQLKFGFLRFWGAFSMDNMQKEELERLMFFEQAREKAAAEYNRSPTDPDNLIRWGGALLELAHFRQGQDSIDMVQDAVSKLEEALRINPRKPDALWCLGNAHTSQGFLVNETDKANGFFKKAARCFQQALDEEPTNELYQRALEMTEKAPSLHQELQKQLASQAALSGAPAAGPAKPAAKKKKDSDFKYDVMGWMVLAIGVIAWVSMAKSNMPPPPPPSSLK</sequence>
<evidence type="ECO:0000256" key="5">
    <source>
        <dbReference type="ARBA" id="ARBA00022692"/>
    </source>
</evidence>
<evidence type="ECO:0000313" key="16">
    <source>
        <dbReference type="Proteomes" id="UP000006727"/>
    </source>
</evidence>
<keyword evidence="8 12" id="KW-1133">Transmembrane helix</keyword>
<evidence type="ECO:0000256" key="6">
    <source>
        <dbReference type="ARBA" id="ARBA00022787"/>
    </source>
</evidence>
<evidence type="ECO:0000256" key="10">
    <source>
        <dbReference type="ARBA" id="ARBA00023136"/>
    </source>
</evidence>
<protein>
    <recommendedName>
        <fullName evidence="17">Mitochondrial import receptor subunit TOM20</fullName>
    </recommendedName>
</protein>
<evidence type="ECO:0000256" key="1">
    <source>
        <dbReference type="ARBA" id="ARBA00003450"/>
    </source>
</evidence>
<evidence type="ECO:0000313" key="15">
    <source>
        <dbReference type="EnsemblPlants" id="Pp3c27_5800V3.1"/>
    </source>
</evidence>
<keyword evidence="4" id="KW-0813">Transport</keyword>
<dbReference type="GO" id="GO:0045040">
    <property type="term" value="P:protein insertion into mitochondrial outer membrane"/>
    <property type="evidence" value="ECO:0007669"/>
    <property type="project" value="InterPro"/>
</dbReference>
<organism evidence="14">
    <name type="scientific">Physcomitrium patens</name>
    <name type="common">Spreading-leaved earth moss</name>
    <name type="synonym">Physcomitrella patens</name>
    <dbReference type="NCBI Taxonomy" id="3218"/>
    <lineage>
        <taxon>Eukaryota</taxon>
        <taxon>Viridiplantae</taxon>
        <taxon>Streptophyta</taxon>
        <taxon>Embryophyta</taxon>
        <taxon>Bryophyta</taxon>
        <taxon>Bryophytina</taxon>
        <taxon>Bryopsida</taxon>
        <taxon>Funariidae</taxon>
        <taxon>Funariales</taxon>
        <taxon>Funariaceae</taxon>
        <taxon>Physcomitrium</taxon>
    </lineage>
</organism>
<gene>
    <name evidence="15" type="primary">LOC112278216</name>
    <name evidence="14" type="ORF">PHYPA_030979</name>
</gene>
<keyword evidence="9" id="KW-0496">Mitochondrion</keyword>
<dbReference type="EnsemblPlants" id="Pp3c27_5800V3.1">
    <property type="protein sequence ID" value="Pp3c27_5800V3.1"/>
    <property type="gene ID" value="Pp3c27_5800"/>
</dbReference>
<keyword evidence="10 12" id="KW-0472">Membrane</keyword>
<comment type="function">
    <text evidence="1">Central component of the receptor complex responsible for the recognition and translocation of cytosolically synthesized mitochondrial preproteins. Together with TOM22 functions as the transit peptide receptor at the surface of the mitochondrion outer membrane and facilitates the movement of preproteins into the translocation pore.</text>
</comment>
<feature type="region of interest" description="Disordered" evidence="11">
    <location>
        <begin position="210"/>
        <end position="229"/>
    </location>
</feature>
<proteinExistence type="inferred from homology"/>
<dbReference type="GO" id="GO:0015031">
    <property type="term" value="P:protein transport"/>
    <property type="evidence" value="ECO:0007669"/>
    <property type="project" value="UniProtKB-KW"/>
</dbReference>
<evidence type="ECO:0000313" key="14">
    <source>
        <dbReference type="EMBL" id="PNR26404.1"/>
    </source>
</evidence>
<evidence type="ECO:0000256" key="9">
    <source>
        <dbReference type="ARBA" id="ARBA00023128"/>
    </source>
</evidence>
<evidence type="ECO:0000256" key="3">
    <source>
        <dbReference type="ARBA" id="ARBA00005792"/>
    </source>
</evidence>
<evidence type="ECO:0000256" key="7">
    <source>
        <dbReference type="ARBA" id="ARBA00022927"/>
    </source>
</evidence>
<feature type="transmembrane region" description="Helical" evidence="12">
    <location>
        <begin position="238"/>
        <end position="255"/>
    </location>
</feature>
<dbReference type="Proteomes" id="UP000006727">
    <property type="component" value="Chromosome 27"/>
</dbReference>
<reference evidence="14 16" key="1">
    <citation type="journal article" date="2008" name="Science">
        <title>The Physcomitrella genome reveals evolutionary insights into the conquest of land by plants.</title>
        <authorList>
            <person name="Rensing S."/>
            <person name="Lang D."/>
            <person name="Zimmer A."/>
            <person name="Terry A."/>
            <person name="Salamov A."/>
            <person name="Shapiro H."/>
            <person name="Nishiyama T."/>
            <person name="Perroud P.-F."/>
            <person name="Lindquist E."/>
            <person name="Kamisugi Y."/>
            <person name="Tanahashi T."/>
            <person name="Sakakibara K."/>
            <person name="Fujita T."/>
            <person name="Oishi K."/>
            <person name="Shin-I T."/>
            <person name="Kuroki Y."/>
            <person name="Toyoda A."/>
            <person name="Suzuki Y."/>
            <person name="Hashimoto A."/>
            <person name="Yamaguchi K."/>
            <person name="Sugano A."/>
            <person name="Kohara Y."/>
            <person name="Fujiyama A."/>
            <person name="Anterola A."/>
            <person name="Aoki S."/>
            <person name="Ashton N."/>
            <person name="Barbazuk W.B."/>
            <person name="Barker E."/>
            <person name="Bennetzen J."/>
            <person name="Bezanilla M."/>
            <person name="Blankenship R."/>
            <person name="Cho S.H."/>
            <person name="Dutcher S."/>
            <person name="Estelle M."/>
            <person name="Fawcett J.A."/>
            <person name="Gundlach H."/>
            <person name="Hanada K."/>
            <person name="Heyl A."/>
            <person name="Hicks K.A."/>
            <person name="Hugh J."/>
            <person name="Lohr M."/>
            <person name="Mayer K."/>
            <person name="Melkozernov A."/>
            <person name="Murata T."/>
            <person name="Nelson D."/>
            <person name="Pils B."/>
            <person name="Prigge M."/>
            <person name="Reiss B."/>
            <person name="Renner T."/>
            <person name="Rombauts S."/>
            <person name="Rushton P."/>
            <person name="Sanderfoot A."/>
            <person name="Schween G."/>
            <person name="Shiu S.-H."/>
            <person name="Stueber K."/>
            <person name="Theodoulou F.L."/>
            <person name="Tu H."/>
            <person name="Van de Peer Y."/>
            <person name="Verrier P.J."/>
            <person name="Waters E."/>
            <person name="Wood A."/>
            <person name="Yang L."/>
            <person name="Cove D."/>
            <person name="Cuming A."/>
            <person name="Hasebe M."/>
            <person name="Lucas S."/>
            <person name="Mishler D.B."/>
            <person name="Reski R."/>
            <person name="Grigoriev I."/>
            <person name="Quatrano R.S."/>
            <person name="Boore J.L."/>
        </authorList>
    </citation>
    <scope>NUCLEOTIDE SEQUENCE [LARGE SCALE GENOMIC DNA]</scope>
    <source>
        <strain evidence="15 16">cv. Gransden 2004</strain>
    </source>
</reference>
<evidence type="ECO:0000256" key="13">
    <source>
        <dbReference type="SAM" id="SignalP"/>
    </source>
</evidence>
<dbReference type="EMBL" id="ABEU02000027">
    <property type="protein sequence ID" value="PNR26404.1"/>
    <property type="molecule type" value="Genomic_DNA"/>
</dbReference>
<evidence type="ECO:0008006" key="17">
    <source>
        <dbReference type="Google" id="ProtNLM"/>
    </source>
</evidence>
<evidence type="ECO:0000256" key="8">
    <source>
        <dbReference type="ARBA" id="ARBA00022989"/>
    </source>
</evidence>
<keyword evidence="6" id="KW-1000">Mitochondrion outer membrane</keyword>
<evidence type="ECO:0000256" key="4">
    <source>
        <dbReference type="ARBA" id="ARBA00022448"/>
    </source>
</evidence>
<accession>A0A2K1IAW0</accession>
<dbReference type="GO" id="GO:0005742">
    <property type="term" value="C:mitochondrial outer membrane translocase complex"/>
    <property type="evidence" value="ECO:0007669"/>
    <property type="project" value="InterPro"/>
</dbReference>